<dbReference type="GO" id="GO:0003677">
    <property type="term" value="F:DNA binding"/>
    <property type="evidence" value="ECO:0007669"/>
    <property type="project" value="InterPro"/>
</dbReference>
<name>A0AAD9KRE5_RIDPI</name>
<sequence>MVITDTRKLRNFARSSIAGKDIEQVAGINGVLGNRLRDKGYLYATNLKTKAVSVKKSTFIAWMEAHVNANQLQAGWAYKSLMDHRKLHSRRRC</sequence>
<accession>A0AAD9KRE5</accession>
<organism evidence="1 2">
    <name type="scientific">Ridgeia piscesae</name>
    <name type="common">Tubeworm</name>
    <dbReference type="NCBI Taxonomy" id="27915"/>
    <lineage>
        <taxon>Eukaryota</taxon>
        <taxon>Metazoa</taxon>
        <taxon>Spiralia</taxon>
        <taxon>Lophotrochozoa</taxon>
        <taxon>Annelida</taxon>
        <taxon>Polychaeta</taxon>
        <taxon>Sedentaria</taxon>
        <taxon>Canalipalpata</taxon>
        <taxon>Sabellida</taxon>
        <taxon>Siboglinidae</taxon>
        <taxon>Ridgeia</taxon>
    </lineage>
</organism>
<comment type="caution">
    <text evidence="1">The sequence shown here is derived from an EMBL/GenBank/DDBJ whole genome shotgun (WGS) entry which is preliminary data.</text>
</comment>
<dbReference type="SMART" id="SM01023">
    <property type="entry name" value="BAF"/>
    <property type="match status" value="1"/>
</dbReference>
<dbReference type="AlphaFoldDB" id="A0AAD9KRE5"/>
<proteinExistence type="predicted"/>
<evidence type="ECO:0000313" key="1">
    <source>
        <dbReference type="EMBL" id="KAK2176116.1"/>
    </source>
</evidence>
<dbReference type="EMBL" id="JAODUO010000682">
    <property type="protein sequence ID" value="KAK2176116.1"/>
    <property type="molecule type" value="Genomic_DNA"/>
</dbReference>
<dbReference type="Gene3D" id="1.10.150.40">
    <property type="entry name" value="Barrier-to-autointegration factor, BAF"/>
    <property type="match status" value="1"/>
</dbReference>
<dbReference type="Proteomes" id="UP001209878">
    <property type="component" value="Unassembled WGS sequence"/>
</dbReference>
<dbReference type="InterPro" id="IPR036617">
    <property type="entry name" value="BAF_sf"/>
</dbReference>
<protein>
    <submittedName>
        <fullName evidence="1">Uncharacterized protein</fullName>
    </submittedName>
</protein>
<gene>
    <name evidence="1" type="ORF">NP493_682g01040</name>
</gene>
<dbReference type="InterPro" id="IPR004122">
    <property type="entry name" value="BAF_prot"/>
</dbReference>
<dbReference type="SUPFAM" id="SSF47798">
    <property type="entry name" value="Barrier-to-autointegration factor, BAF"/>
    <property type="match status" value="1"/>
</dbReference>
<reference evidence="1" key="1">
    <citation type="journal article" date="2023" name="Mol. Biol. Evol.">
        <title>Third-Generation Sequencing Reveals the Adaptive Role of the Epigenome in Three Deep-Sea Polychaetes.</title>
        <authorList>
            <person name="Perez M."/>
            <person name="Aroh O."/>
            <person name="Sun Y."/>
            <person name="Lan Y."/>
            <person name="Juniper S.K."/>
            <person name="Young C.R."/>
            <person name="Angers B."/>
            <person name="Qian P.Y."/>
        </authorList>
    </citation>
    <scope>NUCLEOTIDE SEQUENCE</scope>
    <source>
        <strain evidence="1">R07B-5</strain>
    </source>
</reference>
<evidence type="ECO:0000313" key="2">
    <source>
        <dbReference type="Proteomes" id="UP001209878"/>
    </source>
</evidence>
<keyword evidence="2" id="KW-1185">Reference proteome</keyword>
<dbReference type="Pfam" id="PF02961">
    <property type="entry name" value="SAM_BAF"/>
    <property type="match status" value="1"/>
</dbReference>